<dbReference type="Proteomes" id="UP001320706">
    <property type="component" value="Unassembled WGS sequence"/>
</dbReference>
<keyword evidence="2" id="KW-1185">Reference proteome</keyword>
<reference evidence="1" key="1">
    <citation type="submission" date="2024-02" db="EMBL/GenBank/DDBJ databases">
        <title>Metagenome Assembled Genome of Zalaria obscura JY119.</title>
        <authorList>
            <person name="Vighnesh L."/>
            <person name="Jagadeeshwari U."/>
            <person name="Venkata Ramana C."/>
            <person name="Sasikala C."/>
        </authorList>
    </citation>
    <scope>NUCLEOTIDE SEQUENCE</scope>
    <source>
        <strain evidence="1">JY119</strain>
    </source>
</reference>
<organism evidence="1 2">
    <name type="scientific">Zalaria obscura</name>
    <dbReference type="NCBI Taxonomy" id="2024903"/>
    <lineage>
        <taxon>Eukaryota</taxon>
        <taxon>Fungi</taxon>
        <taxon>Dikarya</taxon>
        <taxon>Ascomycota</taxon>
        <taxon>Pezizomycotina</taxon>
        <taxon>Dothideomycetes</taxon>
        <taxon>Dothideomycetidae</taxon>
        <taxon>Dothideales</taxon>
        <taxon>Zalariaceae</taxon>
        <taxon>Zalaria</taxon>
    </lineage>
</organism>
<dbReference type="EMBL" id="JAMKPW020000033">
    <property type="protein sequence ID" value="KAK8201856.1"/>
    <property type="molecule type" value="Genomic_DNA"/>
</dbReference>
<keyword evidence="1" id="KW-0575">Peroxidase</keyword>
<evidence type="ECO:0000313" key="1">
    <source>
        <dbReference type="EMBL" id="KAK8201856.1"/>
    </source>
</evidence>
<protein>
    <submittedName>
        <fullName evidence="1">Catalase A</fullName>
        <ecNumber evidence="1">1.11.1.6</ecNumber>
    </submittedName>
</protein>
<accession>A0ACC3S8S6</accession>
<name>A0ACC3S8S6_9PEZI</name>
<proteinExistence type="predicted"/>
<evidence type="ECO:0000313" key="2">
    <source>
        <dbReference type="Proteomes" id="UP001320706"/>
    </source>
</evidence>
<dbReference type="EC" id="1.11.1.6" evidence="1"/>
<comment type="caution">
    <text evidence="1">The sequence shown here is derived from an EMBL/GenBank/DDBJ whole genome shotgun (WGS) entry which is preliminary data.</text>
</comment>
<keyword evidence="1" id="KW-0560">Oxidoreductase</keyword>
<gene>
    <name evidence="1" type="primary">CAT1_1</name>
    <name evidence="1" type="ORF">M8818_005380</name>
</gene>
<sequence length="331" mass="37894">MFWDYHVHNPEGIHALLHLFGQRGIPASLRNIVGYSVHTYTMTRDDGEVVYVKWHLKPEAGVKTLDAETAIRLAGTEPDYHVKDLFNAIEKGEYPTWLLYVQVIKPEDIAHAPIDIFDNTFTWPHEKYPLRRIGRLTLNRNPDNYFEDIEQAAFSPSNMVPGIGPSADMVLQARMFAYPDAARYRLGVNYQQLPSNRPHVKVYNPYERDGRARIDGNYGGDPNYVSSELRPVRISSRHAVPTHEEWQGKVQVYTASGITDKDFEQPRILWGIIQREGAAQEFLDNICPTLLDIGEKLQQQVFEYFAMVDSGLAKAMREEVSKRMQGTVEVT</sequence>